<organism evidence="1 2">
    <name type="scientific">[Emmonsia] crescens</name>
    <dbReference type="NCBI Taxonomy" id="73230"/>
    <lineage>
        <taxon>Eukaryota</taxon>
        <taxon>Fungi</taxon>
        <taxon>Dikarya</taxon>
        <taxon>Ascomycota</taxon>
        <taxon>Pezizomycotina</taxon>
        <taxon>Eurotiomycetes</taxon>
        <taxon>Eurotiomycetidae</taxon>
        <taxon>Onygenales</taxon>
        <taxon>Ajellomycetaceae</taxon>
        <taxon>Emergomyces</taxon>
    </lineage>
</organism>
<dbReference type="EMBL" id="PDND01000010">
    <property type="protein sequence ID" value="PGH36264.1"/>
    <property type="molecule type" value="Genomic_DNA"/>
</dbReference>
<evidence type="ECO:0000313" key="2">
    <source>
        <dbReference type="Proteomes" id="UP000226031"/>
    </source>
</evidence>
<accession>A0A2B7ZIF2</accession>
<comment type="caution">
    <text evidence="1">The sequence shown here is derived from an EMBL/GenBank/DDBJ whole genome shotgun (WGS) entry which is preliminary data.</text>
</comment>
<sequence length="210" mass="23465">MASNSSQFDASQFSPAIPQPLVLDPQDRINNLKELLTQSVWQRQKANITKLAELYESGELKPPGIGDSIWLRDGEVINYEPSIEEMSRCAIWLEMILGYGNAGDALECANAYSQMAQSAFYDYLAGITMHELFAQFCLDPQLSGNPNNILHVRIANDSGSDTQTIFPSDHSYLNCNSNTYPNLGNILMQTSGGFVYRTRIMIQIQILNMN</sequence>
<keyword evidence="2" id="KW-1185">Reference proteome</keyword>
<reference evidence="1 2" key="1">
    <citation type="submission" date="2017-10" db="EMBL/GenBank/DDBJ databases">
        <title>Comparative genomics in systemic dimorphic fungi from Ajellomycetaceae.</title>
        <authorList>
            <person name="Munoz J.F."/>
            <person name="Mcewen J.G."/>
            <person name="Clay O.K."/>
            <person name="Cuomo C.A."/>
        </authorList>
    </citation>
    <scope>NUCLEOTIDE SEQUENCE [LARGE SCALE GENOMIC DNA]</scope>
    <source>
        <strain evidence="1 2">UAMH4076</strain>
    </source>
</reference>
<gene>
    <name evidence="1" type="ORF">GX50_00949</name>
</gene>
<evidence type="ECO:0000313" key="1">
    <source>
        <dbReference type="EMBL" id="PGH36264.1"/>
    </source>
</evidence>
<proteinExistence type="predicted"/>
<dbReference type="STRING" id="73230.A0A2B7ZIF2"/>
<dbReference type="AlphaFoldDB" id="A0A2B7ZIF2"/>
<dbReference type="VEuPathDB" id="FungiDB:EMCG_08751"/>
<protein>
    <submittedName>
        <fullName evidence="1">Uncharacterized protein</fullName>
    </submittedName>
</protein>
<name>A0A2B7ZIF2_9EURO</name>
<dbReference type="Proteomes" id="UP000226031">
    <property type="component" value="Unassembled WGS sequence"/>
</dbReference>